<comment type="caution">
    <text evidence="1">The sequence shown here is derived from an EMBL/GenBank/DDBJ whole genome shotgun (WGS) entry which is preliminary data.</text>
</comment>
<reference evidence="2" key="1">
    <citation type="journal article" date="2022" name="Mol. Ecol. Resour.">
        <title>The genomes of chicory, endive, great burdock and yacon provide insights into Asteraceae palaeo-polyploidization history and plant inulin production.</title>
        <authorList>
            <person name="Fan W."/>
            <person name="Wang S."/>
            <person name="Wang H."/>
            <person name="Wang A."/>
            <person name="Jiang F."/>
            <person name="Liu H."/>
            <person name="Zhao H."/>
            <person name="Xu D."/>
            <person name="Zhang Y."/>
        </authorList>
    </citation>
    <scope>NUCLEOTIDE SEQUENCE [LARGE SCALE GENOMIC DNA]</scope>
    <source>
        <strain evidence="2">cv. Punajuju</strain>
    </source>
</reference>
<keyword evidence="2" id="KW-1185">Reference proteome</keyword>
<evidence type="ECO:0000313" key="2">
    <source>
        <dbReference type="Proteomes" id="UP001055811"/>
    </source>
</evidence>
<proteinExistence type="predicted"/>
<protein>
    <submittedName>
        <fullName evidence="1">Uncharacterized protein</fullName>
    </submittedName>
</protein>
<dbReference type="EMBL" id="CM042009">
    <property type="protein sequence ID" value="KAI3792927.1"/>
    <property type="molecule type" value="Genomic_DNA"/>
</dbReference>
<evidence type="ECO:0000313" key="1">
    <source>
        <dbReference type="EMBL" id="KAI3792927.1"/>
    </source>
</evidence>
<reference evidence="1 2" key="2">
    <citation type="journal article" date="2022" name="Mol. Ecol. Resour.">
        <title>The genomes of chicory, endive, great burdock and yacon provide insights into Asteraceae paleo-polyploidization history and plant inulin production.</title>
        <authorList>
            <person name="Fan W."/>
            <person name="Wang S."/>
            <person name="Wang H."/>
            <person name="Wang A."/>
            <person name="Jiang F."/>
            <person name="Liu H."/>
            <person name="Zhao H."/>
            <person name="Xu D."/>
            <person name="Zhang Y."/>
        </authorList>
    </citation>
    <scope>NUCLEOTIDE SEQUENCE [LARGE SCALE GENOMIC DNA]</scope>
    <source>
        <strain evidence="2">cv. Punajuju</strain>
        <tissue evidence="1">Leaves</tissue>
    </source>
</reference>
<name>A0ACB9HDB9_CICIN</name>
<dbReference type="Proteomes" id="UP001055811">
    <property type="component" value="Linkage Group LG01"/>
</dbReference>
<sequence length="226" mass="24731">MLENRTDGVGGGRRGGGRGNFGFRPPNSGGYGPRFHGRGPPSSSHPVPSEGMKIAWCELCRVDCTSKEILETHKNGKRHQKNLQRLQETEKEEKPKMNNEADPDDERDRVVKRKAKGGGGRGGKRQRPTGPATPKVVIPLMCDLCNVKCDTQQVLDRHVAGKKHIAKLKRFQGHQAMYGPTAVQALYPPRPSFTLPATTHNPLADAPLQFATQNANANAAVPQHQP</sequence>
<organism evidence="1 2">
    <name type="scientific">Cichorium intybus</name>
    <name type="common">Chicory</name>
    <dbReference type="NCBI Taxonomy" id="13427"/>
    <lineage>
        <taxon>Eukaryota</taxon>
        <taxon>Viridiplantae</taxon>
        <taxon>Streptophyta</taxon>
        <taxon>Embryophyta</taxon>
        <taxon>Tracheophyta</taxon>
        <taxon>Spermatophyta</taxon>
        <taxon>Magnoliopsida</taxon>
        <taxon>eudicotyledons</taxon>
        <taxon>Gunneridae</taxon>
        <taxon>Pentapetalae</taxon>
        <taxon>asterids</taxon>
        <taxon>campanulids</taxon>
        <taxon>Asterales</taxon>
        <taxon>Asteraceae</taxon>
        <taxon>Cichorioideae</taxon>
        <taxon>Cichorieae</taxon>
        <taxon>Cichoriinae</taxon>
        <taxon>Cichorium</taxon>
    </lineage>
</organism>
<gene>
    <name evidence="1" type="ORF">L2E82_06820</name>
</gene>
<accession>A0ACB9HDB9</accession>